<feature type="transmembrane region" description="Helical" evidence="1">
    <location>
        <begin position="373"/>
        <end position="406"/>
    </location>
</feature>
<accession>A0A1M6QCV6</accession>
<dbReference type="EMBL" id="FRAT01000001">
    <property type="protein sequence ID" value="SHK18005.1"/>
    <property type="molecule type" value="Genomic_DNA"/>
</dbReference>
<keyword evidence="5" id="KW-1185">Reference proteome</keyword>
<keyword evidence="1" id="KW-1133">Transmembrane helix</keyword>
<feature type="transmembrane region" description="Helical" evidence="1">
    <location>
        <begin position="204"/>
        <end position="230"/>
    </location>
</feature>
<feature type="transmembrane region" description="Helical" evidence="1">
    <location>
        <begin position="97"/>
        <end position="116"/>
    </location>
</feature>
<feature type="transmembrane region" description="Helical" evidence="1">
    <location>
        <begin position="179"/>
        <end position="197"/>
    </location>
</feature>
<evidence type="ECO:0000313" key="3">
    <source>
        <dbReference type="EMBL" id="SHK18005.1"/>
    </source>
</evidence>
<evidence type="ECO:0000256" key="1">
    <source>
        <dbReference type="SAM" id="Phobius"/>
    </source>
</evidence>
<feature type="transmembrane region" description="Helical" evidence="1">
    <location>
        <begin position="242"/>
        <end position="268"/>
    </location>
</feature>
<keyword evidence="1" id="KW-0812">Transmembrane</keyword>
<feature type="transmembrane region" description="Helical" evidence="1">
    <location>
        <begin position="128"/>
        <end position="148"/>
    </location>
</feature>
<name>A0A1M6QCV6_9FLAO</name>
<dbReference type="AlphaFoldDB" id="A0A1M6QCV6"/>
<sequence length="414" mass="48709">MLLLLLFYFLLSWLHFKFIINYDDFNYVAFSQDINFRLIWYRYLIVTLLFLLSNIFLLYIKVSNFLFSILYLILFFFVMPSGLLFASSSAINPEIFISHNLFFISIYLGSLIKWNLNFPQLNTYQSTLLLLSVTVIGLIPFIISYGPYINIKNLWLSDVYETRRLVAEKINNVYTAYTYSWFSKIIIPIALVFSIYFRKKAFLLFSIFSLLFLYLCGAHKTVFLGTLLIIGFYKYDYLRKTFYFIKVITLFLVVALLCALIFEFNILWELSFRRVLMLSALLDYCYFDFFHDNYIYWSNSFMSRFISYPYEISPDFLIGRDYFNRPLMNANVGIISDGYKNAGYWGIGINIAVVAIIISFFNSLRISPKFFGLFLLFLFSLLNSSLTTILLTHGGFLMVLIAAFLLKDTELKLI</sequence>
<dbReference type="EMBL" id="FOKU01000001">
    <property type="protein sequence ID" value="SFB70234.1"/>
    <property type="molecule type" value="Genomic_DNA"/>
</dbReference>
<comment type="caution">
    <text evidence="3">The sequence shown here is derived from an EMBL/GenBank/DDBJ whole genome shotgun (WGS) entry which is preliminary data.</text>
</comment>
<evidence type="ECO:0000313" key="2">
    <source>
        <dbReference type="EMBL" id="SFB70234.1"/>
    </source>
</evidence>
<feature type="transmembrane region" description="Helical" evidence="1">
    <location>
        <begin position="342"/>
        <end position="361"/>
    </location>
</feature>
<dbReference type="STRING" id="1055723.SAMN05216293_0546"/>
<proteinExistence type="predicted"/>
<evidence type="ECO:0000313" key="4">
    <source>
        <dbReference type="Proteomes" id="UP000184031"/>
    </source>
</evidence>
<gene>
    <name evidence="2" type="ORF">SAMN04487891_101539</name>
    <name evidence="3" type="ORF">SAMN05216293_0546</name>
</gene>
<feature type="transmembrane region" description="Helical" evidence="1">
    <location>
        <begin position="40"/>
        <end position="60"/>
    </location>
</feature>
<dbReference type="Proteomes" id="UP000184031">
    <property type="component" value="Unassembled WGS sequence"/>
</dbReference>
<evidence type="ECO:0000313" key="5">
    <source>
        <dbReference type="Proteomes" id="UP000198940"/>
    </source>
</evidence>
<protein>
    <recommendedName>
        <fullName evidence="6">Oligosaccharide repeat unit polymerase</fullName>
    </recommendedName>
</protein>
<dbReference type="Proteomes" id="UP000198940">
    <property type="component" value="Unassembled WGS sequence"/>
</dbReference>
<organism evidence="3 4">
    <name type="scientific">Flagellimonas taeanensis</name>
    <dbReference type="NCBI Taxonomy" id="1005926"/>
    <lineage>
        <taxon>Bacteria</taxon>
        <taxon>Pseudomonadati</taxon>
        <taxon>Bacteroidota</taxon>
        <taxon>Flavobacteriia</taxon>
        <taxon>Flavobacteriales</taxon>
        <taxon>Flavobacteriaceae</taxon>
        <taxon>Flagellimonas</taxon>
    </lineage>
</organism>
<feature type="transmembrane region" description="Helical" evidence="1">
    <location>
        <begin position="69"/>
        <end position="91"/>
    </location>
</feature>
<keyword evidence="1" id="KW-0472">Membrane</keyword>
<evidence type="ECO:0008006" key="6">
    <source>
        <dbReference type="Google" id="ProtNLM"/>
    </source>
</evidence>
<reference evidence="3 4" key="1">
    <citation type="submission" date="2016-11" db="EMBL/GenBank/DDBJ databases">
        <authorList>
            <person name="Varghese N."/>
            <person name="Submissions S."/>
        </authorList>
    </citation>
    <scope>NUCLEOTIDE SEQUENCE [LARGE SCALE GENOMIC DNA]</scope>
    <source>
        <strain evidence="3 4">CGMCC 1.12174</strain>
        <strain evidence="2 5">DSM 26351</strain>
    </source>
</reference>